<feature type="compositionally biased region" description="Low complexity" evidence="2">
    <location>
        <begin position="262"/>
        <end position="283"/>
    </location>
</feature>
<evidence type="ECO:0000313" key="4">
    <source>
        <dbReference type="EMBL" id="CVK16747.1"/>
    </source>
</evidence>
<sequence>MNKITIIILIFIYCTFAHAQNIEESSYTEKNKVMEALSFSIPICNKEVLIKTWRNFIKRQGGKVKGGVINKIYGTDIKFSPNGESWIGNIAYEYIDDKNMTIFTSFHNMSHTFINSKDSEKELAIPILQDLELDIQKSCINDDLTYAKSYSIKLNKEKIRNSDKILYLQKIIHDDYIKIDLKAKENLSQKEQDHINKIKEKIILNEAELQTLKNRNTEIDKELISQTIVEESFENKLNILGEKAYNKDHQSNLFSGIKLENNNEGLLNNTPDNNENLNESNQEQDIKSLNYFDNH</sequence>
<dbReference type="EMBL" id="FCOR01000010">
    <property type="protein sequence ID" value="CVK16747.1"/>
    <property type="molecule type" value="Genomic_DNA"/>
</dbReference>
<feature type="signal peptide" evidence="3">
    <location>
        <begin position="1"/>
        <end position="19"/>
    </location>
</feature>
<feature type="coiled-coil region" evidence="1">
    <location>
        <begin position="181"/>
        <end position="215"/>
    </location>
</feature>
<evidence type="ECO:0008006" key="6">
    <source>
        <dbReference type="Google" id="ProtNLM"/>
    </source>
</evidence>
<evidence type="ECO:0000313" key="5">
    <source>
        <dbReference type="Proteomes" id="UP000182761"/>
    </source>
</evidence>
<dbReference type="Proteomes" id="UP000182761">
    <property type="component" value="Unassembled WGS sequence"/>
</dbReference>
<dbReference type="RefSeq" id="WP_055425936.1">
    <property type="nucleotide sequence ID" value="NZ_FCOR01000010.1"/>
</dbReference>
<accession>A0A0X3ARL4</accession>
<evidence type="ECO:0000256" key="1">
    <source>
        <dbReference type="SAM" id="Coils"/>
    </source>
</evidence>
<feature type="chain" id="PRO_5007049816" description="Secreted protein" evidence="3">
    <location>
        <begin position="20"/>
        <end position="295"/>
    </location>
</feature>
<dbReference type="STRING" id="1586267.GCA_001418685_01612"/>
<name>A0A0X3ARL4_9FLAO</name>
<keyword evidence="3" id="KW-0732">Signal</keyword>
<proteinExistence type="predicted"/>
<reference evidence="4 5" key="1">
    <citation type="submission" date="2016-01" db="EMBL/GenBank/DDBJ databases">
        <authorList>
            <person name="McClelland M."/>
            <person name="Jain A."/>
            <person name="Saraogi P."/>
            <person name="Mendelson R."/>
            <person name="Westerman R."/>
            <person name="SanMiguel P."/>
            <person name="Csonka L."/>
        </authorList>
    </citation>
    <scope>NUCLEOTIDE SEQUENCE [LARGE SCALE GENOMIC DNA]</scope>
    <source>
        <strain evidence="4 5">R-53146</strain>
    </source>
</reference>
<protein>
    <recommendedName>
        <fullName evidence="6">Secreted protein</fullName>
    </recommendedName>
</protein>
<evidence type="ECO:0000256" key="3">
    <source>
        <dbReference type="SAM" id="SignalP"/>
    </source>
</evidence>
<keyword evidence="5" id="KW-1185">Reference proteome</keyword>
<organism evidence="4 5">
    <name type="scientific">Apibacter mensalis</name>
    <dbReference type="NCBI Taxonomy" id="1586267"/>
    <lineage>
        <taxon>Bacteria</taxon>
        <taxon>Pseudomonadati</taxon>
        <taxon>Bacteroidota</taxon>
        <taxon>Flavobacteriia</taxon>
        <taxon>Flavobacteriales</taxon>
        <taxon>Weeksellaceae</taxon>
        <taxon>Apibacter</taxon>
    </lineage>
</organism>
<gene>
    <name evidence="4" type="ORF">Ga0061079_11031</name>
</gene>
<evidence type="ECO:0000256" key="2">
    <source>
        <dbReference type="SAM" id="MobiDB-lite"/>
    </source>
</evidence>
<dbReference type="AlphaFoldDB" id="A0A0X3ARL4"/>
<dbReference type="OrthoDB" id="1454231at2"/>
<feature type="region of interest" description="Disordered" evidence="2">
    <location>
        <begin position="262"/>
        <end position="295"/>
    </location>
</feature>
<keyword evidence="1" id="KW-0175">Coiled coil</keyword>